<dbReference type="STRING" id="1802727.A2937_03715"/>
<dbReference type="EMBL" id="MHUW01000017">
    <property type="protein sequence ID" value="OHA83403.1"/>
    <property type="molecule type" value="Genomic_DNA"/>
</dbReference>
<accession>A0A1G2SEB2</accession>
<dbReference type="AlphaFoldDB" id="A0A1G2SEB2"/>
<dbReference type="Proteomes" id="UP000177987">
    <property type="component" value="Unassembled WGS sequence"/>
</dbReference>
<name>A0A1G2SEB2_9BACT</name>
<evidence type="ECO:0000313" key="2">
    <source>
        <dbReference type="EMBL" id="OHA83403.1"/>
    </source>
</evidence>
<gene>
    <name evidence="2" type="ORF">A2937_03715</name>
</gene>
<dbReference type="Pfam" id="PF20803">
    <property type="entry name" value="PaaX_M"/>
    <property type="match status" value="1"/>
</dbReference>
<dbReference type="SUPFAM" id="SSF143430">
    <property type="entry name" value="TTP0101/SSO1404-like"/>
    <property type="match status" value="1"/>
</dbReference>
<proteinExistence type="predicted"/>
<dbReference type="Gene3D" id="3.30.70.2650">
    <property type="match status" value="1"/>
</dbReference>
<feature type="domain" description="Transcriptional repressor PaaX-like central Cas2-like" evidence="1">
    <location>
        <begin position="101"/>
        <end position="174"/>
    </location>
</feature>
<comment type="caution">
    <text evidence="2">The sequence shown here is derived from an EMBL/GenBank/DDBJ whole genome shotgun (WGS) entry which is preliminary data.</text>
</comment>
<dbReference type="InterPro" id="IPR048846">
    <property type="entry name" value="PaaX-like_central"/>
</dbReference>
<evidence type="ECO:0000259" key="1">
    <source>
        <dbReference type="Pfam" id="PF20803"/>
    </source>
</evidence>
<evidence type="ECO:0000313" key="3">
    <source>
        <dbReference type="Proteomes" id="UP000177987"/>
    </source>
</evidence>
<reference evidence="2 3" key="1">
    <citation type="journal article" date="2016" name="Nat. Commun.">
        <title>Thousands of microbial genomes shed light on interconnected biogeochemical processes in an aquifer system.</title>
        <authorList>
            <person name="Anantharaman K."/>
            <person name="Brown C.T."/>
            <person name="Hug L.A."/>
            <person name="Sharon I."/>
            <person name="Castelle C.J."/>
            <person name="Probst A.J."/>
            <person name="Thomas B.C."/>
            <person name="Singh A."/>
            <person name="Wilkins M.J."/>
            <person name="Karaoz U."/>
            <person name="Brodie E.L."/>
            <person name="Williams K.H."/>
            <person name="Hubbard S.S."/>
            <person name="Banfield J.F."/>
        </authorList>
    </citation>
    <scope>NUCLEOTIDE SEQUENCE [LARGE SCALE GENOMIC DNA]</scope>
</reference>
<sequence>MILMKNYKKGELAKEILTSLAAGALVVAFVAMPGLTKIAPLFMPKSARERQRLSQSLRALKRKKLVDIYTKNGNEVVEITNEGKKKILEYNLDEMKLKVPQKWDGWWRIVIFDVPESKKIARDAISRKIKELGLYPIQKSVFVSPYLCKNEIDFIGEFFGVRDHIIYIKAKEIEGVRELKERFGIS</sequence>
<organism evidence="2 3">
    <name type="scientific">Candidatus Yonathbacteria bacterium RIFCSPLOWO2_01_FULL_47_33b</name>
    <dbReference type="NCBI Taxonomy" id="1802727"/>
    <lineage>
        <taxon>Bacteria</taxon>
        <taxon>Candidatus Yonathiibacteriota</taxon>
    </lineage>
</organism>
<protein>
    <recommendedName>
        <fullName evidence="1">Transcriptional repressor PaaX-like central Cas2-like domain-containing protein</fullName>
    </recommendedName>
</protein>